<feature type="domain" description="DUF1736" evidence="19">
    <location>
        <begin position="284"/>
        <end position="354"/>
    </location>
</feature>
<dbReference type="EnsemblMetazoa" id="GPAI006342-RA">
    <property type="protein sequence ID" value="GPAI006342-PA"/>
    <property type="gene ID" value="GPAI006342"/>
</dbReference>
<dbReference type="GO" id="GO:0005789">
    <property type="term" value="C:endoplasmic reticulum membrane"/>
    <property type="evidence" value="ECO:0007669"/>
    <property type="project" value="TreeGrafter"/>
</dbReference>
<keyword evidence="11" id="KW-0256">Endoplasmic reticulum</keyword>
<evidence type="ECO:0000256" key="2">
    <source>
        <dbReference type="ARBA" id="ARBA00004141"/>
    </source>
</evidence>
<keyword evidence="12 18" id="KW-1133">Transmembrane helix</keyword>
<reference evidence="21" key="1">
    <citation type="submission" date="2014-03" db="EMBL/GenBank/DDBJ databases">
        <authorList>
            <person name="Aksoy S."/>
            <person name="Warren W."/>
            <person name="Wilson R.K."/>
        </authorList>
    </citation>
    <scope>NUCLEOTIDE SEQUENCE [LARGE SCALE GENOMIC DNA]</scope>
    <source>
        <strain evidence="21">IAEA</strain>
    </source>
</reference>
<feature type="repeat" description="TPR" evidence="16">
    <location>
        <begin position="726"/>
        <end position="759"/>
    </location>
</feature>
<organism evidence="20 21">
    <name type="scientific">Glossina pallidipes</name>
    <name type="common">Tsetse fly</name>
    <dbReference type="NCBI Taxonomy" id="7398"/>
    <lineage>
        <taxon>Eukaryota</taxon>
        <taxon>Metazoa</taxon>
        <taxon>Ecdysozoa</taxon>
        <taxon>Arthropoda</taxon>
        <taxon>Hexapoda</taxon>
        <taxon>Insecta</taxon>
        <taxon>Pterygota</taxon>
        <taxon>Neoptera</taxon>
        <taxon>Endopterygota</taxon>
        <taxon>Diptera</taxon>
        <taxon>Brachycera</taxon>
        <taxon>Muscomorpha</taxon>
        <taxon>Hippoboscoidea</taxon>
        <taxon>Glossinidae</taxon>
        <taxon>Glossina</taxon>
    </lineage>
</organism>
<evidence type="ECO:0000256" key="7">
    <source>
        <dbReference type="ARBA" id="ARBA00022679"/>
    </source>
</evidence>
<evidence type="ECO:0000313" key="21">
    <source>
        <dbReference type="Proteomes" id="UP000092445"/>
    </source>
</evidence>
<evidence type="ECO:0000256" key="4">
    <source>
        <dbReference type="ARBA" id="ARBA00004922"/>
    </source>
</evidence>
<dbReference type="PROSITE" id="PS50293">
    <property type="entry name" value="TPR_REGION"/>
    <property type="match status" value="2"/>
</dbReference>
<dbReference type="EC" id="2.4.1.109" evidence="6"/>
<keyword evidence="21" id="KW-1185">Reference proteome</keyword>
<evidence type="ECO:0000256" key="18">
    <source>
        <dbReference type="SAM" id="Phobius"/>
    </source>
</evidence>
<reference evidence="20" key="2">
    <citation type="submission" date="2020-05" db="UniProtKB">
        <authorList>
            <consortium name="EnsemblMetazoa"/>
        </authorList>
    </citation>
    <scope>IDENTIFICATION</scope>
    <source>
        <strain evidence="20">IAEA</strain>
    </source>
</reference>
<dbReference type="SMART" id="SM00028">
    <property type="entry name" value="TPR"/>
    <property type="match status" value="8"/>
</dbReference>
<feature type="transmembrane region" description="Helical" evidence="18">
    <location>
        <begin position="583"/>
        <end position="602"/>
    </location>
</feature>
<feature type="repeat" description="TPR" evidence="16">
    <location>
        <begin position="1006"/>
        <end position="1039"/>
    </location>
</feature>
<evidence type="ECO:0000256" key="1">
    <source>
        <dbReference type="ARBA" id="ARBA00003582"/>
    </source>
</evidence>
<feature type="transmembrane region" description="Helical" evidence="18">
    <location>
        <begin position="46"/>
        <end position="69"/>
    </location>
</feature>
<keyword evidence="10 16" id="KW-0802">TPR repeat</keyword>
<dbReference type="Pfam" id="PF13432">
    <property type="entry name" value="TPR_16"/>
    <property type="match status" value="1"/>
</dbReference>
<comment type="catalytic activity">
    <reaction evidence="15">
        <text>a di-trans,poly-cis-dolichyl beta-D-mannosyl phosphate + L-seryl-[protein] = 3-O-(alpha-D-mannosyl)-L-seryl-[protein] + a di-trans,poly-cis-dolichyl phosphate + H(+)</text>
        <dbReference type="Rhea" id="RHEA:17377"/>
        <dbReference type="Rhea" id="RHEA-COMP:9863"/>
        <dbReference type="Rhea" id="RHEA-COMP:13546"/>
        <dbReference type="Rhea" id="RHEA-COMP:19498"/>
        <dbReference type="Rhea" id="RHEA-COMP:19501"/>
        <dbReference type="ChEBI" id="CHEBI:15378"/>
        <dbReference type="ChEBI" id="CHEBI:29999"/>
        <dbReference type="ChEBI" id="CHEBI:57683"/>
        <dbReference type="ChEBI" id="CHEBI:58211"/>
        <dbReference type="ChEBI" id="CHEBI:137321"/>
        <dbReference type="EC" id="2.4.1.109"/>
    </reaction>
</comment>
<comment type="pathway">
    <text evidence="4">Protein modification; protein glycosylation.</text>
</comment>
<evidence type="ECO:0000256" key="6">
    <source>
        <dbReference type="ARBA" id="ARBA00012839"/>
    </source>
</evidence>
<evidence type="ECO:0000256" key="15">
    <source>
        <dbReference type="ARBA" id="ARBA00045102"/>
    </source>
</evidence>
<evidence type="ECO:0000256" key="8">
    <source>
        <dbReference type="ARBA" id="ARBA00022692"/>
    </source>
</evidence>
<evidence type="ECO:0000259" key="19">
    <source>
        <dbReference type="Pfam" id="PF08409"/>
    </source>
</evidence>
<proteinExistence type="inferred from homology"/>
<keyword evidence="9" id="KW-0677">Repeat</keyword>
<comment type="catalytic activity">
    <reaction evidence="14">
        <text>a di-trans,poly-cis-dolichyl beta-D-mannosyl phosphate + L-threonyl-[protein] = 3-O-(alpha-D-mannosyl)-L-threonyl-[protein] + a di-trans,poly-cis-dolichyl phosphate + H(+)</text>
        <dbReference type="Rhea" id="RHEA:53396"/>
        <dbReference type="Rhea" id="RHEA-COMP:11060"/>
        <dbReference type="Rhea" id="RHEA-COMP:13547"/>
        <dbReference type="Rhea" id="RHEA-COMP:19498"/>
        <dbReference type="Rhea" id="RHEA-COMP:19501"/>
        <dbReference type="ChEBI" id="CHEBI:15378"/>
        <dbReference type="ChEBI" id="CHEBI:30013"/>
        <dbReference type="ChEBI" id="CHEBI:57683"/>
        <dbReference type="ChEBI" id="CHEBI:58211"/>
        <dbReference type="ChEBI" id="CHEBI:137323"/>
        <dbReference type="EC" id="2.4.1.109"/>
    </reaction>
</comment>
<evidence type="ECO:0000256" key="16">
    <source>
        <dbReference type="PROSITE-ProRule" id="PRU00339"/>
    </source>
</evidence>
<evidence type="ECO:0000256" key="17">
    <source>
        <dbReference type="SAM" id="MobiDB-lite"/>
    </source>
</evidence>
<evidence type="ECO:0000256" key="11">
    <source>
        <dbReference type="ARBA" id="ARBA00022824"/>
    </source>
</evidence>
<feature type="repeat" description="TPR" evidence="16">
    <location>
        <begin position="831"/>
        <end position="864"/>
    </location>
</feature>
<feature type="region of interest" description="Disordered" evidence="17">
    <location>
        <begin position="522"/>
        <end position="557"/>
    </location>
</feature>
<evidence type="ECO:0000256" key="9">
    <source>
        <dbReference type="ARBA" id="ARBA00022737"/>
    </source>
</evidence>
<comment type="subcellular location">
    <subcellularLocation>
        <location evidence="3">Endoplasmic reticulum</location>
    </subcellularLocation>
    <subcellularLocation>
        <location evidence="2">Membrane</location>
        <topology evidence="2">Multi-pass membrane protein</topology>
    </subcellularLocation>
</comment>
<dbReference type="VEuPathDB" id="VectorBase:GPAI006342"/>
<feature type="transmembrane region" description="Helical" evidence="18">
    <location>
        <begin position="608"/>
        <end position="633"/>
    </location>
</feature>
<evidence type="ECO:0000313" key="20">
    <source>
        <dbReference type="EnsemblMetazoa" id="GPAI006342-PA"/>
    </source>
</evidence>
<dbReference type="STRING" id="7398.A0A1A9Z7Q0"/>
<keyword evidence="7" id="KW-0808">Transferase</keyword>
<comment type="similarity">
    <text evidence="5">Belongs to the TMTC family.</text>
</comment>
<dbReference type="SUPFAM" id="SSF48452">
    <property type="entry name" value="TPR-like"/>
    <property type="match status" value="2"/>
</dbReference>
<dbReference type="PANTHER" id="PTHR44216:SF3">
    <property type="entry name" value="PROTEIN O-MANNOSYL-TRANSFERASE TMTC2"/>
    <property type="match status" value="1"/>
</dbReference>
<dbReference type="Pfam" id="PF13181">
    <property type="entry name" value="TPR_8"/>
    <property type="match status" value="1"/>
</dbReference>
<dbReference type="Proteomes" id="UP000092445">
    <property type="component" value="Unassembled WGS sequence"/>
</dbReference>
<dbReference type="InterPro" id="IPR013618">
    <property type="entry name" value="TMTC_DUF1736"/>
</dbReference>
<dbReference type="PANTHER" id="PTHR44216">
    <property type="entry name" value="PROTEIN O-MANNOSYL-TRANSFERASE TMTC2"/>
    <property type="match status" value="1"/>
</dbReference>
<dbReference type="Pfam" id="PF13374">
    <property type="entry name" value="TPR_10"/>
    <property type="match status" value="2"/>
</dbReference>
<feature type="repeat" description="TPR" evidence="16">
    <location>
        <begin position="869"/>
        <end position="902"/>
    </location>
</feature>
<accession>A0A1A9Z7Q0</accession>
<feature type="transmembrane region" description="Helical" evidence="18">
    <location>
        <begin position="235"/>
        <end position="252"/>
    </location>
</feature>
<name>A0A1A9Z7Q0_GLOPL</name>
<feature type="repeat" description="TPR" evidence="16">
    <location>
        <begin position="692"/>
        <end position="725"/>
    </location>
</feature>
<feature type="transmembrane region" description="Helical" evidence="18">
    <location>
        <begin position="176"/>
        <end position="200"/>
    </location>
</feature>
<dbReference type="InterPro" id="IPR052384">
    <property type="entry name" value="TMTC_O-mannosyltransferase"/>
</dbReference>
<sequence>MIDFLRESQCFTENGLKSLIYTEGTWLLDSEQQAYRHNYVHYGMDYISLGCCSLAFILYLNTLNSGFVYDDRRAILSNMDVSGSSPWQNAFVNDFWGTALTDSGSHGSYRPLCVLSFRLNFILSGYSPWGFHLVNNMLHCVATGLVVKVARQLLSSMWGVIVTGALFAVHPIHTEAIAGIVGRADAATSICYMLAFLAYLRHMNWRIRNDQRQWLALAFAIATSVIALLFKETGITALLLCVIFDLICTLCGQCDKNRLRSICIVLSSLVCVAFSRLALIPKPQASFSSADNPISKTTSAWTRLLTFIYLPVFNFKLLVSPHVLSFDWGMDAIPRIISIFDERNILSVTFYGAITYLMWYSYQALLVRRNCGAGKQRSQTYVVNGCDPGSHYHLQPKIQRKSRTKHKYVQRQCQSSEGLYVMNCTSSNVSYPPGNSTTNFWKKGWLRPYSSGQICTDCKQEINSGQHSASCRALNNNNVLTYNTPNVLNSECCCHQLMSSGGTAAPQLFSLALQIIARSSRSSSSCSNSTTASNKSSDSSASSTYSSSSSSSKSSSSQLSIVSPYEDQWIQHREYIFSHASNSCANACVLITSLAFLILPFLPATNLFFYVGFVVAERLLYLPSVGFCLIVGFGLSKIMDFLRTRRMQRTKQMMVISLCVLLCTLSARTVLRNRDWKDEESLYRSAVRVNPPKALGNLGSVLSSQARYTEAEEILLEAIKYRPNMADVHFNLGILYQNQKKYNFAIESFKNALNFRPSLAGITFKYHCICRCINEKFMWALVAPFPVAYLNLGISLIALGKCQEAAQVLQDGSRLNGTGVRDRNSHENARISSYLQLGALYADQGKLQRALAVYREALHELPHNYHMRDVLYYRIGDIFGRLQKWDEAEKHHRAALNLRPKEAGVHLSYGITLARNSSRASEAEFWFKRALKLAPEQASVYHHYAEFLTSQSRNAEAVSYRVRAARLAPNDYSLVVAAATALRLMDRKAEAEVLYRKAVYLRPYDAHAHTNLGAILHLLGHTSKAAASYKEALRLQPGDITTLSNLAKLGLRNTE</sequence>
<keyword evidence="13 18" id="KW-0472">Membrane</keyword>
<dbReference type="GO" id="GO:0004169">
    <property type="term" value="F:dolichyl-phosphate-mannose-protein mannosyltransferase activity"/>
    <property type="evidence" value="ECO:0007669"/>
    <property type="project" value="UniProtKB-EC"/>
</dbReference>
<dbReference type="InterPro" id="IPR011990">
    <property type="entry name" value="TPR-like_helical_dom_sf"/>
</dbReference>
<evidence type="ECO:0000256" key="3">
    <source>
        <dbReference type="ARBA" id="ARBA00004240"/>
    </source>
</evidence>
<dbReference type="Gene3D" id="1.25.40.10">
    <property type="entry name" value="Tetratricopeptide repeat domain"/>
    <property type="match status" value="4"/>
</dbReference>
<evidence type="ECO:0000256" key="12">
    <source>
        <dbReference type="ARBA" id="ARBA00022989"/>
    </source>
</evidence>
<feature type="transmembrane region" description="Helical" evidence="18">
    <location>
        <begin position="212"/>
        <end position="229"/>
    </location>
</feature>
<dbReference type="PROSITE" id="PS50005">
    <property type="entry name" value="TPR"/>
    <property type="match status" value="5"/>
</dbReference>
<evidence type="ECO:0000256" key="5">
    <source>
        <dbReference type="ARBA" id="ARBA00007882"/>
    </source>
</evidence>
<keyword evidence="8 18" id="KW-0812">Transmembrane</keyword>
<evidence type="ECO:0000256" key="14">
    <source>
        <dbReference type="ARBA" id="ARBA00045085"/>
    </source>
</evidence>
<comment type="function">
    <text evidence="1">Transfers mannosyl residues to the hydroxyl group of serine or threonine residues.</text>
</comment>
<protein>
    <recommendedName>
        <fullName evidence="6">dolichyl-phosphate-mannose--protein mannosyltransferase</fullName>
        <ecNumber evidence="6">2.4.1.109</ecNumber>
    </recommendedName>
</protein>
<dbReference type="Pfam" id="PF08409">
    <property type="entry name" value="TMTC_DUF1736"/>
    <property type="match status" value="1"/>
</dbReference>
<dbReference type="AlphaFoldDB" id="A0A1A9Z7Q0"/>
<evidence type="ECO:0000256" key="13">
    <source>
        <dbReference type="ARBA" id="ARBA00023136"/>
    </source>
</evidence>
<evidence type="ECO:0000256" key="10">
    <source>
        <dbReference type="ARBA" id="ARBA00022803"/>
    </source>
</evidence>
<dbReference type="InterPro" id="IPR019734">
    <property type="entry name" value="TPR_rpt"/>
</dbReference>
<dbReference type="Pfam" id="PF00515">
    <property type="entry name" value="TPR_1"/>
    <property type="match status" value="1"/>
</dbReference>
<feature type="transmembrane region" description="Helical" evidence="18">
    <location>
        <begin position="259"/>
        <end position="280"/>
    </location>
</feature>
<feature type="transmembrane region" description="Helical" evidence="18">
    <location>
        <begin position="153"/>
        <end position="170"/>
    </location>
</feature>
<dbReference type="UniPathway" id="UPA00378"/>